<dbReference type="InterPro" id="IPR055549">
    <property type="entry name" value="DUF7125"/>
</dbReference>
<evidence type="ECO:0000313" key="2">
    <source>
        <dbReference type="Proteomes" id="UP000270581"/>
    </source>
</evidence>
<dbReference type="Proteomes" id="UP000270581">
    <property type="component" value="Unassembled WGS sequence"/>
</dbReference>
<sequence length="208" mass="22764">MPERFDTGTGPLDRELDGGFTAGTLAAYVASPAEQAETLLFQLATRRPTTYVTTVTPPEKVESTVESMAGMGGVDGLEVVSFRRGDSVESLLDSLSVREETFVIVDAVNALEHADPPTYHDFLTQFAQRLQATDSVGILHAVAGNDLPTTRDWTLRAADLILRLTVDYTSIEPETLLRIQKTRGKRPPDEALKIKLGQAVEIDTSWDM</sequence>
<organism evidence="1 2">
    <name type="scientific">Halosegnis longus</name>
    <dbReference type="NCBI Taxonomy" id="2216012"/>
    <lineage>
        <taxon>Archaea</taxon>
        <taxon>Methanobacteriati</taxon>
        <taxon>Methanobacteriota</taxon>
        <taxon>Stenosarchaea group</taxon>
        <taxon>Halobacteria</taxon>
        <taxon>Halobacteriales</taxon>
        <taxon>Natronomonadaceae</taxon>
        <taxon>Halosegnis</taxon>
    </lineage>
</organism>
<dbReference type="RefSeq" id="WP_123123800.1">
    <property type="nucleotide sequence ID" value="NZ_QKNW01000001.1"/>
</dbReference>
<name>A0AAJ4UV97_9EURY</name>
<evidence type="ECO:0008006" key="3">
    <source>
        <dbReference type="Google" id="ProtNLM"/>
    </source>
</evidence>
<proteinExistence type="predicted"/>
<accession>A0AAJ4UV97</accession>
<dbReference type="Pfam" id="PF23442">
    <property type="entry name" value="DUF7125"/>
    <property type="match status" value="1"/>
</dbReference>
<gene>
    <name evidence="1" type="ORF">Nmn1133_02950</name>
</gene>
<evidence type="ECO:0000313" key="1">
    <source>
        <dbReference type="EMBL" id="RNJ25748.1"/>
    </source>
</evidence>
<comment type="caution">
    <text evidence="1">The sequence shown here is derived from an EMBL/GenBank/DDBJ whole genome shotgun (WGS) entry which is preliminary data.</text>
</comment>
<keyword evidence="2" id="KW-1185">Reference proteome</keyword>
<dbReference type="EMBL" id="RJJC01000001">
    <property type="protein sequence ID" value="RNJ25748.1"/>
    <property type="molecule type" value="Genomic_DNA"/>
</dbReference>
<dbReference type="Gene3D" id="3.40.50.300">
    <property type="entry name" value="P-loop containing nucleotide triphosphate hydrolases"/>
    <property type="match status" value="1"/>
</dbReference>
<dbReference type="AlphaFoldDB" id="A0AAJ4UV97"/>
<dbReference type="InterPro" id="IPR027417">
    <property type="entry name" value="P-loop_NTPase"/>
</dbReference>
<reference evidence="1 2" key="1">
    <citation type="submission" date="2018-11" db="EMBL/GenBank/DDBJ databases">
        <title>Genome sequences of Natronomonas sp. CBA1133.</title>
        <authorList>
            <person name="Roh S.W."/>
            <person name="Cha I.-T."/>
        </authorList>
    </citation>
    <scope>NUCLEOTIDE SEQUENCE [LARGE SCALE GENOMIC DNA]</scope>
    <source>
        <strain evidence="1 2">CBA1133</strain>
    </source>
</reference>
<protein>
    <recommendedName>
        <fullName evidence="3">RecA-superfamily ATPase, KaiC/GvpD/RAD55 family</fullName>
    </recommendedName>
</protein>